<dbReference type="EMBL" id="BAOP01000020">
    <property type="protein sequence ID" value="GAC80692.1"/>
    <property type="molecule type" value="Genomic_DNA"/>
</dbReference>
<dbReference type="AlphaFoldDB" id="M3UY29"/>
<comment type="caution">
    <text evidence="2">The sequence shown here is derived from an EMBL/GenBank/DDBJ whole genome shotgun (WGS) entry which is preliminary data.</text>
</comment>
<sequence length="293" mass="31179">MIDSAAAMTAILDGEEGSRADGVRAMWSPMRDMYRFVPGRLDLEQVHRQNFGFPVVGATDVVRGAVDRLAEHDAWNRLSEALRRGADTIAAAVPGVVVPDLTVLLVVGDPTNAHFMDEVRGLSAFGGISGFIVITVWPTDVVLDRLEAIAVHELHHNVRYAPGGIVWDPQTVTVGEQVVAEGLADHFAVELYGDLGYTHFVSQSTRDDYAVVAKVASGLDVTGMQNFTAWIHGDSAASLFGTAPVGVPTGAGYAAGERIVSAYLEANAVTAAQSVHIDAGEVIGFARETMLPR</sequence>
<gene>
    <name evidence="2" type="ORF">GM1_020_00560</name>
</gene>
<evidence type="ECO:0000313" key="3">
    <source>
        <dbReference type="Proteomes" id="UP000035009"/>
    </source>
</evidence>
<keyword evidence="3" id="KW-1185">Reference proteome</keyword>
<dbReference type="eggNOG" id="COG5504">
    <property type="taxonomic scope" value="Bacteria"/>
</dbReference>
<dbReference type="InterPro" id="IPR018728">
    <property type="entry name" value="DUF2268"/>
</dbReference>
<dbReference type="STRING" id="410332.SAMN04488550_1489"/>
<feature type="domain" description="DUF2268" evidence="1">
    <location>
        <begin position="98"/>
        <end position="283"/>
    </location>
</feature>
<dbReference type="Proteomes" id="UP000035009">
    <property type="component" value="Unassembled WGS sequence"/>
</dbReference>
<evidence type="ECO:0000259" key="1">
    <source>
        <dbReference type="Pfam" id="PF10026"/>
    </source>
</evidence>
<proteinExistence type="predicted"/>
<dbReference type="Pfam" id="PF10026">
    <property type="entry name" value="DUF2268"/>
    <property type="match status" value="1"/>
</dbReference>
<evidence type="ECO:0000313" key="2">
    <source>
        <dbReference type="EMBL" id="GAC80692.1"/>
    </source>
</evidence>
<name>M3UY29_GORML</name>
<protein>
    <recommendedName>
        <fullName evidence="1">DUF2268 domain-containing protein</fullName>
    </recommendedName>
</protein>
<organism evidence="2 3">
    <name type="scientific">Gordonia malaquae NBRC 108250</name>
    <dbReference type="NCBI Taxonomy" id="1223542"/>
    <lineage>
        <taxon>Bacteria</taxon>
        <taxon>Bacillati</taxon>
        <taxon>Actinomycetota</taxon>
        <taxon>Actinomycetes</taxon>
        <taxon>Mycobacteriales</taxon>
        <taxon>Gordoniaceae</taxon>
        <taxon>Gordonia</taxon>
    </lineage>
</organism>
<reference evidence="2 3" key="1">
    <citation type="submission" date="2013-02" db="EMBL/GenBank/DDBJ databases">
        <title>Whole genome shotgun sequence of Gordonia malaquae NBRC 108250.</title>
        <authorList>
            <person name="Yoshida I."/>
            <person name="Hosoyama A."/>
            <person name="Tsuchikane K."/>
            <person name="Ando Y."/>
            <person name="Baba S."/>
            <person name="Ohji S."/>
            <person name="Hamada M."/>
            <person name="Tamura T."/>
            <person name="Yamazoe A."/>
            <person name="Yamazaki S."/>
            <person name="Fujita N."/>
        </authorList>
    </citation>
    <scope>NUCLEOTIDE SEQUENCE [LARGE SCALE GENOMIC DNA]</scope>
    <source>
        <strain evidence="2 3">NBRC 108250</strain>
    </source>
</reference>
<accession>M3UY29</accession>